<dbReference type="EMBL" id="EQ973950">
    <property type="protein sequence ID" value="EEF37379.1"/>
    <property type="molecule type" value="Genomic_DNA"/>
</dbReference>
<keyword evidence="3" id="KW-1185">Reference proteome</keyword>
<evidence type="ECO:0000313" key="3">
    <source>
        <dbReference type="Proteomes" id="UP000008311"/>
    </source>
</evidence>
<sequence length="205" mass="22799">MEKPRRIFCPPARVTRSPESFRRNFFDEDMLLSSPNDPEVHQSRQIQNNSSETTPTPITCPATTSEAVTAQDHKNNSVSDGSFGTVKVDSSDDDEKEKENVVKLVYKLQKQSDASKDFNVDTKEDVIEKENVDVSSCKDDVLMKKDYDGDGDNGGTNGGTRNVGDELVEDISADKVVDSINISSTINLNYDADTPIYSKMQDKYL</sequence>
<evidence type="ECO:0000313" key="2">
    <source>
        <dbReference type="EMBL" id="EEF37379.1"/>
    </source>
</evidence>
<evidence type="ECO:0000256" key="1">
    <source>
        <dbReference type="SAM" id="MobiDB-lite"/>
    </source>
</evidence>
<accession>B9SG88</accession>
<feature type="compositionally biased region" description="Polar residues" evidence="1">
    <location>
        <begin position="43"/>
        <end position="52"/>
    </location>
</feature>
<dbReference type="InParanoid" id="B9SG88"/>
<feature type="region of interest" description="Disordered" evidence="1">
    <location>
        <begin position="30"/>
        <end position="96"/>
    </location>
</feature>
<gene>
    <name evidence="2" type="ORF">RCOM_1556390</name>
</gene>
<name>B9SG88_RICCO</name>
<dbReference type="AlphaFoldDB" id="B9SG88"/>
<protein>
    <submittedName>
        <fullName evidence="2">Uncharacterized protein</fullName>
    </submittedName>
</protein>
<proteinExistence type="predicted"/>
<feature type="compositionally biased region" description="Low complexity" evidence="1">
    <location>
        <begin position="53"/>
        <end position="64"/>
    </location>
</feature>
<dbReference type="Proteomes" id="UP000008311">
    <property type="component" value="Unassembled WGS sequence"/>
</dbReference>
<organism evidence="2 3">
    <name type="scientific">Ricinus communis</name>
    <name type="common">Castor bean</name>
    <dbReference type="NCBI Taxonomy" id="3988"/>
    <lineage>
        <taxon>Eukaryota</taxon>
        <taxon>Viridiplantae</taxon>
        <taxon>Streptophyta</taxon>
        <taxon>Embryophyta</taxon>
        <taxon>Tracheophyta</taxon>
        <taxon>Spermatophyta</taxon>
        <taxon>Magnoliopsida</taxon>
        <taxon>eudicotyledons</taxon>
        <taxon>Gunneridae</taxon>
        <taxon>Pentapetalae</taxon>
        <taxon>rosids</taxon>
        <taxon>fabids</taxon>
        <taxon>Malpighiales</taxon>
        <taxon>Euphorbiaceae</taxon>
        <taxon>Acalyphoideae</taxon>
        <taxon>Acalypheae</taxon>
        <taxon>Ricinus</taxon>
    </lineage>
</organism>
<reference evidence="3" key="1">
    <citation type="journal article" date="2010" name="Nat. Biotechnol.">
        <title>Draft genome sequence of the oilseed species Ricinus communis.</title>
        <authorList>
            <person name="Chan A.P."/>
            <person name="Crabtree J."/>
            <person name="Zhao Q."/>
            <person name="Lorenzi H."/>
            <person name="Orvis J."/>
            <person name="Puiu D."/>
            <person name="Melake-Berhan A."/>
            <person name="Jones K.M."/>
            <person name="Redman J."/>
            <person name="Chen G."/>
            <person name="Cahoon E.B."/>
            <person name="Gedil M."/>
            <person name="Stanke M."/>
            <person name="Haas B.J."/>
            <person name="Wortman J.R."/>
            <person name="Fraser-Liggett C.M."/>
            <person name="Ravel J."/>
            <person name="Rabinowicz P.D."/>
        </authorList>
    </citation>
    <scope>NUCLEOTIDE SEQUENCE [LARGE SCALE GENOMIC DNA]</scope>
    <source>
        <strain evidence="3">cv. Hale</strain>
    </source>
</reference>